<feature type="region of interest" description="Disordered" evidence="4">
    <location>
        <begin position="28"/>
        <end position="50"/>
    </location>
</feature>
<dbReference type="GO" id="GO:0042956">
    <property type="term" value="P:maltodextrin transmembrane transport"/>
    <property type="evidence" value="ECO:0007669"/>
    <property type="project" value="TreeGrafter"/>
</dbReference>
<dbReference type="Pfam" id="PF01547">
    <property type="entry name" value="SBP_bac_1"/>
    <property type="match status" value="1"/>
</dbReference>
<dbReference type="InterPro" id="IPR006059">
    <property type="entry name" value="SBP"/>
</dbReference>
<dbReference type="GO" id="GO:1901982">
    <property type="term" value="F:maltose binding"/>
    <property type="evidence" value="ECO:0007669"/>
    <property type="project" value="TreeGrafter"/>
</dbReference>
<dbReference type="GO" id="GO:0055052">
    <property type="term" value="C:ATP-binding cassette (ABC) transporter complex, substrate-binding subunit-containing"/>
    <property type="evidence" value="ECO:0007669"/>
    <property type="project" value="TreeGrafter"/>
</dbReference>
<reference evidence="7" key="1">
    <citation type="submission" date="2016-05" db="EMBL/GenBank/DDBJ databases">
        <title>Paenibacillus oryzae. sp. nov., isolated from the rice root.</title>
        <authorList>
            <person name="Zhang J."/>
            <person name="Zhang X."/>
        </authorList>
    </citation>
    <scope>NUCLEOTIDE SEQUENCE [LARGE SCALE GENOMIC DNA]</scope>
    <source>
        <strain evidence="7">KCTC13222</strain>
    </source>
</reference>
<name>A0A1C1A7W1_9BACL</name>
<dbReference type="PANTHER" id="PTHR30061:SF50">
    <property type="entry name" value="MALTOSE_MALTODEXTRIN-BINDING PERIPLASMIC PROTEIN"/>
    <property type="match status" value="1"/>
</dbReference>
<dbReference type="PROSITE" id="PS51257">
    <property type="entry name" value="PROKAR_LIPOPROTEIN"/>
    <property type="match status" value="1"/>
</dbReference>
<evidence type="ECO:0000313" key="6">
    <source>
        <dbReference type="EMBL" id="OCT16691.1"/>
    </source>
</evidence>
<dbReference type="EMBL" id="LYPC01000010">
    <property type="protein sequence ID" value="OCT16691.1"/>
    <property type="molecule type" value="Genomic_DNA"/>
</dbReference>
<dbReference type="GO" id="GO:0015768">
    <property type="term" value="P:maltose transport"/>
    <property type="evidence" value="ECO:0007669"/>
    <property type="project" value="TreeGrafter"/>
</dbReference>
<feature type="signal peptide" evidence="5">
    <location>
        <begin position="1"/>
        <end position="22"/>
    </location>
</feature>
<evidence type="ECO:0000313" key="7">
    <source>
        <dbReference type="Proteomes" id="UP000093309"/>
    </source>
</evidence>
<evidence type="ECO:0000256" key="3">
    <source>
        <dbReference type="ARBA" id="ARBA00022729"/>
    </source>
</evidence>
<protein>
    <recommendedName>
        <fullName evidence="8">Sugar ABC transporter substrate-binding protein</fullName>
    </recommendedName>
</protein>
<keyword evidence="2" id="KW-0813">Transport</keyword>
<dbReference type="CDD" id="cd13585">
    <property type="entry name" value="PBP2_TMBP_like"/>
    <property type="match status" value="1"/>
</dbReference>
<keyword evidence="7" id="KW-1185">Reference proteome</keyword>
<dbReference type="Proteomes" id="UP000093309">
    <property type="component" value="Unassembled WGS sequence"/>
</dbReference>
<feature type="compositionally biased region" description="Low complexity" evidence="4">
    <location>
        <begin position="28"/>
        <end position="37"/>
    </location>
</feature>
<keyword evidence="3 5" id="KW-0732">Signal</keyword>
<evidence type="ECO:0000256" key="1">
    <source>
        <dbReference type="ARBA" id="ARBA00008520"/>
    </source>
</evidence>
<evidence type="ECO:0000256" key="5">
    <source>
        <dbReference type="SAM" id="SignalP"/>
    </source>
</evidence>
<feature type="chain" id="PRO_5038773015" description="Sugar ABC transporter substrate-binding protein" evidence="5">
    <location>
        <begin position="23"/>
        <end position="444"/>
    </location>
</feature>
<evidence type="ECO:0000256" key="4">
    <source>
        <dbReference type="SAM" id="MobiDB-lite"/>
    </source>
</evidence>
<dbReference type="PANTHER" id="PTHR30061">
    <property type="entry name" value="MALTOSE-BINDING PERIPLASMIC PROTEIN"/>
    <property type="match status" value="1"/>
</dbReference>
<evidence type="ECO:0000256" key="2">
    <source>
        <dbReference type="ARBA" id="ARBA00022448"/>
    </source>
</evidence>
<dbReference type="STRING" id="512399.A8709_08465"/>
<accession>A0A1C1A7W1</accession>
<comment type="similarity">
    <text evidence="1">Belongs to the bacterial solute-binding protein 1 family.</text>
</comment>
<dbReference type="Gene3D" id="3.40.190.10">
    <property type="entry name" value="Periplasmic binding protein-like II"/>
    <property type="match status" value="1"/>
</dbReference>
<dbReference type="AlphaFoldDB" id="A0A1C1A7W1"/>
<evidence type="ECO:0008006" key="8">
    <source>
        <dbReference type="Google" id="ProtNLM"/>
    </source>
</evidence>
<gene>
    <name evidence="6" type="ORF">A8709_08465</name>
</gene>
<dbReference type="SUPFAM" id="SSF53850">
    <property type="entry name" value="Periplasmic binding protein-like II"/>
    <property type="match status" value="1"/>
</dbReference>
<sequence length="444" mass="48307">MSNKKIVTTLLSAFFVSSVVLSGCSSSTSSTATSAPSEPAKANTATEAPKAKKDPVSLTLAIWDKGQQAATEAITAEFTKANPNITVKVEVTPWDDYWVKRSAEATSGTLPDVFWMHSGQFLKYATGKFIAPLTDKVKSGDLDLNNYVSNLGNVYTLDGVPYAVPKDFDTIGLAYNKDLFQKANIPFPDDTWDYNKLAEVAKKLTDASKGIYGFAAKADTQIGYWNDMLAFGGSILSPDMKKSGYDSPESIAALKQRYQMIVDKSSPTAQQMTDTDPREMFKSGKLAMMFEGSWQINDIYSSDIIKGKWDWAVLPKGPKTRGNIINGLGYSMSAAGKHQDEAWLLTKFLGSKQAAQIFAEKGAAIPAFKDTQDAWLKSKPDLNLKIFPQQAKEATPYPAGSKSYPVWFTKESQIMAPAFGGKQSIEDAAKAVAKAMNDAIAAEK</sequence>
<organism evidence="6 7">
    <name type="scientific">Paenibacillus pectinilyticus</name>
    <dbReference type="NCBI Taxonomy" id="512399"/>
    <lineage>
        <taxon>Bacteria</taxon>
        <taxon>Bacillati</taxon>
        <taxon>Bacillota</taxon>
        <taxon>Bacilli</taxon>
        <taxon>Bacillales</taxon>
        <taxon>Paenibacillaceae</taxon>
        <taxon>Paenibacillus</taxon>
    </lineage>
</organism>
<proteinExistence type="inferred from homology"/>
<comment type="caution">
    <text evidence="6">The sequence shown here is derived from an EMBL/GenBank/DDBJ whole genome shotgun (WGS) entry which is preliminary data.</text>
</comment>